<accession>A0A565CPC4</accession>
<feature type="transmembrane region" description="Helical" evidence="10">
    <location>
        <begin position="133"/>
        <end position="152"/>
    </location>
</feature>
<evidence type="ECO:0000256" key="3">
    <source>
        <dbReference type="ARBA" id="ARBA00022448"/>
    </source>
</evidence>
<evidence type="ECO:0000256" key="9">
    <source>
        <dbReference type="ARBA" id="ARBA00023136"/>
    </source>
</evidence>
<feature type="transmembrane region" description="Helical" evidence="10">
    <location>
        <begin position="6"/>
        <end position="26"/>
    </location>
</feature>
<keyword evidence="9 10" id="KW-0472">Membrane</keyword>
<reference evidence="12" key="1">
    <citation type="submission" date="2019-07" db="EMBL/GenBank/DDBJ databases">
        <authorList>
            <person name="Dittberner H."/>
        </authorList>
    </citation>
    <scope>NUCLEOTIDE SEQUENCE [LARGE SCALE GENOMIC DNA]</scope>
</reference>
<keyword evidence="8 10" id="KW-1133">Transmembrane helix</keyword>
<keyword evidence="13" id="KW-1185">Reference proteome</keyword>
<dbReference type="GO" id="GO:0005886">
    <property type="term" value="C:plasma membrane"/>
    <property type="evidence" value="ECO:0007669"/>
    <property type="project" value="UniProtKB-SubCell"/>
</dbReference>
<dbReference type="GO" id="GO:0008515">
    <property type="term" value="F:sucrose transmembrane transporter activity"/>
    <property type="evidence" value="ECO:0007669"/>
    <property type="project" value="UniProtKB-ARBA"/>
</dbReference>
<keyword evidence="5 10" id="KW-0762">Sugar transport</keyword>
<dbReference type="PANTHER" id="PTHR10791:SF210">
    <property type="entry name" value="BIDIRECTIONAL SUGAR TRANSPORTER SWEET13"/>
    <property type="match status" value="1"/>
</dbReference>
<evidence type="ECO:0000313" key="12">
    <source>
        <dbReference type="EMBL" id="VVB15563.1"/>
    </source>
</evidence>
<dbReference type="Proteomes" id="UP000489600">
    <property type="component" value="Unassembled WGS sequence"/>
</dbReference>
<comment type="similarity">
    <text evidence="2 10">Belongs to the SWEET sugar transporter family.</text>
</comment>
<sequence>MALTHNVWAFVFGIMGNIISFVVFLAPVPTFVRICKKKSTEGFQSLPYVSALFSAMLWIYYAMQKDGSGFLLITINAVGCFIETIYIVLFVTYANKKTRMSTLKVLGLLNFLGFAAIVLVCELLTKGSTREKVLGGICVGFSVSVFAAPLSIMRVVVRTRSVEFMPFSLSLFLTLSAVTWLFYGLSIKDFYVALPNVLGAFLGAVQMILYVIFKYYKTPVEQKTEKSKTVSDHSIDIAKLTTVLPGPVLDSAGHPPSAIHSVPETQMSQNMTGPKDQNNKDVQNQNQV</sequence>
<dbReference type="FunFam" id="1.20.1280.290:FF:000001">
    <property type="entry name" value="Bidirectional sugar transporter SWEET"/>
    <property type="match status" value="1"/>
</dbReference>
<comment type="subcellular location">
    <subcellularLocation>
        <location evidence="1 10">Cell membrane</location>
        <topology evidence="1 10">Multi-pass membrane protein</topology>
    </subcellularLocation>
</comment>
<feature type="transmembrane region" description="Helical" evidence="10">
    <location>
        <begin position="190"/>
        <end position="213"/>
    </location>
</feature>
<feature type="transmembrane region" description="Helical" evidence="10">
    <location>
        <begin position="46"/>
        <end position="63"/>
    </location>
</feature>
<keyword evidence="4" id="KW-1003">Cell membrane</keyword>
<feature type="region of interest" description="Disordered" evidence="11">
    <location>
        <begin position="259"/>
        <end position="288"/>
    </location>
</feature>
<name>A0A565CPC4_9BRAS</name>
<dbReference type="FunFam" id="1.20.1280.290:FF:000003">
    <property type="entry name" value="Bidirectional sugar transporter SWEET"/>
    <property type="match status" value="1"/>
</dbReference>
<feature type="transmembrane region" description="Helical" evidence="10">
    <location>
        <begin position="69"/>
        <end position="93"/>
    </location>
</feature>
<keyword evidence="6 10" id="KW-0812">Transmembrane</keyword>
<dbReference type="AlphaFoldDB" id="A0A565CPC4"/>
<keyword evidence="3 10" id="KW-0813">Transport</keyword>
<organism evidence="12 13">
    <name type="scientific">Arabis nemorensis</name>
    <dbReference type="NCBI Taxonomy" id="586526"/>
    <lineage>
        <taxon>Eukaryota</taxon>
        <taxon>Viridiplantae</taxon>
        <taxon>Streptophyta</taxon>
        <taxon>Embryophyta</taxon>
        <taxon>Tracheophyta</taxon>
        <taxon>Spermatophyta</taxon>
        <taxon>Magnoliopsida</taxon>
        <taxon>eudicotyledons</taxon>
        <taxon>Gunneridae</taxon>
        <taxon>Pentapetalae</taxon>
        <taxon>rosids</taxon>
        <taxon>malvids</taxon>
        <taxon>Brassicales</taxon>
        <taxon>Brassicaceae</taxon>
        <taxon>Arabideae</taxon>
        <taxon>Arabis</taxon>
    </lineage>
</organism>
<feature type="compositionally biased region" description="Polar residues" evidence="11">
    <location>
        <begin position="263"/>
        <end position="272"/>
    </location>
</feature>
<dbReference type="InterPro" id="IPR004316">
    <property type="entry name" value="SWEET_rpt"/>
</dbReference>
<evidence type="ECO:0000313" key="13">
    <source>
        <dbReference type="Proteomes" id="UP000489600"/>
    </source>
</evidence>
<evidence type="ECO:0000256" key="8">
    <source>
        <dbReference type="ARBA" id="ARBA00022989"/>
    </source>
</evidence>
<evidence type="ECO:0000256" key="7">
    <source>
        <dbReference type="ARBA" id="ARBA00022737"/>
    </source>
</evidence>
<dbReference type="PANTHER" id="PTHR10791">
    <property type="entry name" value="RAG1-ACTIVATING PROTEIN 1"/>
    <property type="match status" value="1"/>
</dbReference>
<dbReference type="EMBL" id="CABITT030000008">
    <property type="protein sequence ID" value="VVB15563.1"/>
    <property type="molecule type" value="Genomic_DNA"/>
</dbReference>
<dbReference type="Pfam" id="PF03083">
    <property type="entry name" value="MtN3_slv"/>
    <property type="match status" value="2"/>
</dbReference>
<evidence type="ECO:0000256" key="6">
    <source>
        <dbReference type="ARBA" id="ARBA00022692"/>
    </source>
</evidence>
<evidence type="ECO:0000256" key="4">
    <source>
        <dbReference type="ARBA" id="ARBA00022475"/>
    </source>
</evidence>
<keyword evidence="7" id="KW-0677">Repeat</keyword>
<dbReference type="GO" id="GO:0051119">
    <property type="term" value="F:sugar transmembrane transporter activity"/>
    <property type="evidence" value="ECO:0007669"/>
    <property type="project" value="InterPro"/>
</dbReference>
<comment type="caution">
    <text evidence="12">The sequence shown here is derived from an EMBL/GenBank/DDBJ whole genome shotgun (WGS) entry which is preliminary data.</text>
</comment>
<evidence type="ECO:0000256" key="5">
    <source>
        <dbReference type="ARBA" id="ARBA00022597"/>
    </source>
</evidence>
<evidence type="ECO:0000256" key="11">
    <source>
        <dbReference type="SAM" id="MobiDB-lite"/>
    </source>
</evidence>
<proteinExistence type="inferred from homology"/>
<protein>
    <recommendedName>
        <fullName evidence="10">Bidirectional sugar transporter SWEET</fullName>
    </recommendedName>
</protein>
<gene>
    <name evidence="12" type="ORF">ANE_LOCUS26007</name>
</gene>
<evidence type="ECO:0000256" key="1">
    <source>
        <dbReference type="ARBA" id="ARBA00004651"/>
    </source>
</evidence>
<comment type="function">
    <text evidence="10">Mediates both low-affinity uptake and efflux of sugar across the membrane.</text>
</comment>
<feature type="transmembrane region" description="Helical" evidence="10">
    <location>
        <begin position="164"/>
        <end position="184"/>
    </location>
</feature>
<dbReference type="OrthoDB" id="409725at2759"/>
<feature type="transmembrane region" description="Helical" evidence="10">
    <location>
        <begin position="105"/>
        <end position="127"/>
    </location>
</feature>
<evidence type="ECO:0000256" key="10">
    <source>
        <dbReference type="RuleBase" id="RU910715"/>
    </source>
</evidence>
<evidence type="ECO:0000256" key="2">
    <source>
        <dbReference type="ARBA" id="ARBA00007809"/>
    </source>
</evidence>
<dbReference type="InterPro" id="IPR047664">
    <property type="entry name" value="SWEET"/>
</dbReference>
<dbReference type="Gene3D" id="1.20.1280.290">
    <property type="match status" value="2"/>
</dbReference>